<dbReference type="InterPro" id="IPR000700">
    <property type="entry name" value="PAS-assoc_C"/>
</dbReference>
<dbReference type="InterPro" id="IPR036097">
    <property type="entry name" value="HisK_dim/P_sf"/>
</dbReference>
<feature type="domain" description="PAC" evidence="19">
    <location>
        <begin position="451"/>
        <end position="502"/>
    </location>
</feature>
<dbReference type="EMBL" id="JABZMI010000393">
    <property type="protein sequence ID" value="MBF1166245.1"/>
    <property type="molecule type" value="Genomic_DNA"/>
</dbReference>
<feature type="transmembrane region" description="Helical" evidence="16">
    <location>
        <begin position="12"/>
        <end position="29"/>
    </location>
</feature>
<protein>
    <recommendedName>
        <fullName evidence="3">histidine kinase</fullName>
        <ecNumber evidence="3">2.7.13.3</ecNumber>
    </recommendedName>
</protein>
<dbReference type="SMART" id="SM00387">
    <property type="entry name" value="HATPase_c"/>
    <property type="match status" value="1"/>
</dbReference>
<dbReference type="Gene3D" id="6.10.340.10">
    <property type="match status" value="1"/>
</dbReference>
<dbReference type="SUPFAM" id="SSF55785">
    <property type="entry name" value="PYP-like sensor domain (PAS domain)"/>
    <property type="match status" value="1"/>
</dbReference>
<feature type="domain" description="PAS" evidence="18">
    <location>
        <begin position="372"/>
        <end position="448"/>
    </location>
</feature>
<dbReference type="InterPro" id="IPR029151">
    <property type="entry name" value="Sensor-like_sf"/>
</dbReference>
<organism evidence="21 22">
    <name type="scientific">Dechloromonas agitata</name>
    <dbReference type="NCBI Taxonomy" id="73030"/>
    <lineage>
        <taxon>Bacteria</taxon>
        <taxon>Pseudomonadati</taxon>
        <taxon>Pseudomonadota</taxon>
        <taxon>Betaproteobacteria</taxon>
        <taxon>Rhodocyclales</taxon>
        <taxon>Azonexaceae</taxon>
        <taxon>Dechloromonas</taxon>
    </lineage>
</organism>
<dbReference type="InterPro" id="IPR033479">
    <property type="entry name" value="dCache_1"/>
</dbReference>
<dbReference type="Pfam" id="PF02518">
    <property type="entry name" value="HATPase_c"/>
    <property type="match status" value="1"/>
</dbReference>
<keyword evidence="8" id="KW-0547">Nucleotide-binding</keyword>
<evidence type="ECO:0000256" key="8">
    <source>
        <dbReference type="ARBA" id="ARBA00022741"/>
    </source>
</evidence>
<dbReference type="CDD" id="cd18774">
    <property type="entry name" value="PDC2_HK_sensor"/>
    <property type="match status" value="1"/>
</dbReference>
<evidence type="ECO:0000256" key="6">
    <source>
        <dbReference type="ARBA" id="ARBA00022679"/>
    </source>
</evidence>
<feature type="domain" description="Histidine kinase" evidence="17">
    <location>
        <begin position="538"/>
        <end position="719"/>
    </location>
</feature>
<gene>
    <name evidence="21" type="ORF">HXL68_14550</name>
</gene>
<evidence type="ECO:0000256" key="1">
    <source>
        <dbReference type="ARBA" id="ARBA00000085"/>
    </source>
</evidence>
<dbReference type="PROSITE" id="PS50113">
    <property type="entry name" value="PAC"/>
    <property type="match status" value="1"/>
</dbReference>
<dbReference type="AlphaFoldDB" id="A0A930G0T1"/>
<feature type="region of interest" description="Disordered" evidence="15">
    <location>
        <begin position="695"/>
        <end position="719"/>
    </location>
</feature>
<sequence length="719" mass="79079">MLALPNWRSLHTRIAVGMLCVALGILWATEYSLSRTLRRDMEAAISAQQYSTVSLIAKEIDRSILERQSIAESVASSLTTELLASPAAAQRLLEDKKIPQSIFNWGVIVTDATGTAIASVPSDLNRTGSHYGNYEFIEQGLKTGQPQLPEPVISPNSGLPVFTLIVPIKDAQGKSIGLVIGVTNLAEPNFLDEIGSAKYGNTGDFLVSAPKSRIFVASSDKRWVMKAGPPPGINPVYDRYMAGYEGSGIAKSSRGVVELSSNKRIPSTGWMMHSVLPADEAFAPIDAMERHLLVASAILTLVATLISWWWLHLQLRPLSGAATLLHRMNAGEIPRQALPVVRRDEIGLLTEAFNELQASVMEEEARSAEHAANQRLRRLVSFVPGVVFQYRLHADGHGDLPFISDGVAELYGISPEQAEANPDSLRDQVHPDDAEQFMASLRESASSLQPWRVDYRIVRPDRSERWLAITAQPERVGKNEILWHGFITDITERKAMTAELEEYRERLEHLVEARTAALEAARNEAERLAGVKSEFLANMSHEIRTPLHDMLGLAHIGKRTESPGSKAFTIFDKITHSGNLLLGIINDILDFSKMEAGMLKVELLPVDLPALLRESLELMQERAGAKHLALQLELADNLPTACRTDSLRLRQILLNLLSNAVKFTEQGTVTLAAACAGDQLVFRVRDTGIGIDPTQRSSIFNPFEQADQARRDGEAEAGA</sequence>
<dbReference type="NCBIfam" id="TIGR00229">
    <property type="entry name" value="sensory_box"/>
    <property type="match status" value="1"/>
</dbReference>
<evidence type="ECO:0000256" key="16">
    <source>
        <dbReference type="SAM" id="Phobius"/>
    </source>
</evidence>
<dbReference type="Pfam" id="PF02743">
    <property type="entry name" value="dCache_1"/>
    <property type="match status" value="1"/>
</dbReference>
<dbReference type="PROSITE" id="PS50885">
    <property type="entry name" value="HAMP"/>
    <property type="match status" value="1"/>
</dbReference>
<evidence type="ECO:0000256" key="2">
    <source>
        <dbReference type="ARBA" id="ARBA00004651"/>
    </source>
</evidence>
<dbReference type="InterPro" id="IPR036890">
    <property type="entry name" value="HATPase_C_sf"/>
</dbReference>
<evidence type="ECO:0000256" key="5">
    <source>
        <dbReference type="ARBA" id="ARBA00022553"/>
    </source>
</evidence>
<dbReference type="PROSITE" id="PS50112">
    <property type="entry name" value="PAS"/>
    <property type="match status" value="1"/>
</dbReference>
<comment type="catalytic activity">
    <reaction evidence="1">
        <text>ATP + protein L-histidine = ADP + protein N-phospho-L-histidine.</text>
        <dbReference type="EC" id="2.7.13.3"/>
    </reaction>
</comment>
<dbReference type="Pfam" id="PF08447">
    <property type="entry name" value="PAS_3"/>
    <property type="match status" value="1"/>
</dbReference>
<dbReference type="EC" id="2.7.13.3" evidence="3"/>
<dbReference type="CDD" id="cd06225">
    <property type="entry name" value="HAMP"/>
    <property type="match status" value="1"/>
</dbReference>
<keyword evidence="10" id="KW-0067">ATP-binding</keyword>
<evidence type="ECO:0000256" key="15">
    <source>
        <dbReference type="SAM" id="MobiDB-lite"/>
    </source>
</evidence>
<keyword evidence="5" id="KW-0597">Phosphoprotein</keyword>
<dbReference type="Gene3D" id="1.10.287.130">
    <property type="match status" value="1"/>
</dbReference>
<keyword evidence="4" id="KW-1003">Cell membrane</keyword>
<comment type="subcellular location">
    <subcellularLocation>
        <location evidence="2">Cell membrane</location>
        <topology evidence="2">Multi-pass membrane protein</topology>
    </subcellularLocation>
</comment>
<evidence type="ECO:0000256" key="7">
    <source>
        <dbReference type="ARBA" id="ARBA00022692"/>
    </source>
</evidence>
<dbReference type="Gene3D" id="3.30.450.20">
    <property type="entry name" value="PAS domain"/>
    <property type="match status" value="2"/>
</dbReference>
<evidence type="ECO:0000259" key="20">
    <source>
        <dbReference type="PROSITE" id="PS50885"/>
    </source>
</evidence>
<dbReference type="SUPFAM" id="SSF55874">
    <property type="entry name" value="ATPase domain of HSP90 chaperone/DNA topoisomerase II/histidine kinase"/>
    <property type="match status" value="1"/>
</dbReference>
<dbReference type="Gene3D" id="3.30.565.10">
    <property type="entry name" value="Histidine kinase-like ATPase, C-terminal domain"/>
    <property type="match status" value="1"/>
</dbReference>
<dbReference type="CDD" id="cd00130">
    <property type="entry name" value="PAS"/>
    <property type="match status" value="1"/>
</dbReference>
<dbReference type="Pfam" id="PF00512">
    <property type="entry name" value="HisKA"/>
    <property type="match status" value="1"/>
</dbReference>
<evidence type="ECO:0000256" key="13">
    <source>
        <dbReference type="ARBA" id="ARBA00023136"/>
    </source>
</evidence>
<dbReference type="GO" id="GO:0005886">
    <property type="term" value="C:plasma membrane"/>
    <property type="evidence" value="ECO:0007669"/>
    <property type="project" value="UniProtKB-SubCell"/>
</dbReference>
<feature type="coiled-coil region" evidence="14">
    <location>
        <begin position="493"/>
        <end position="524"/>
    </location>
</feature>
<evidence type="ECO:0000256" key="9">
    <source>
        <dbReference type="ARBA" id="ARBA00022777"/>
    </source>
</evidence>
<dbReference type="InterPro" id="IPR003660">
    <property type="entry name" value="HAMP_dom"/>
</dbReference>
<feature type="non-terminal residue" evidence="21">
    <location>
        <position position="719"/>
    </location>
</feature>
<evidence type="ECO:0000259" key="18">
    <source>
        <dbReference type="PROSITE" id="PS50112"/>
    </source>
</evidence>
<reference evidence="21" key="1">
    <citation type="submission" date="2020-04" db="EMBL/GenBank/DDBJ databases">
        <title>Deep metagenomics examines the oral microbiome during advanced dental caries in children, revealing novel taxa and co-occurrences with host molecules.</title>
        <authorList>
            <person name="Baker J.L."/>
            <person name="Morton J.T."/>
            <person name="Dinis M."/>
            <person name="Alvarez R."/>
            <person name="Tran N.C."/>
            <person name="Knight R."/>
            <person name="Edlund A."/>
        </authorList>
    </citation>
    <scope>NUCLEOTIDE SEQUENCE</scope>
    <source>
        <strain evidence="21">JCVI_32_bin.24</strain>
    </source>
</reference>
<evidence type="ECO:0000256" key="12">
    <source>
        <dbReference type="ARBA" id="ARBA00023012"/>
    </source>
</evidence>
<evidence type="ECO:0000313" key="22">
    <source>
        <dbReference type="Proteomes" id="UP000718593"/>
    </source>
</evidence>
<dbReference type="Pfam" id="PF00672">
    <property type="entry name" value="HAMP"/>
    <property type="match status" value="1"/>
</dbReference>
<proteinExistence type="predicted"/>
<dbReference type="GO" id="GO:0005524">
    <property type="term" value="F:ATP binding"/>
    <property type="evidence" value="ECO:0007669"/>
    <property type="project" value="UniProtKB-KW"/>
</dbReference>
<dbReference type="SUPFAM" id="SSF103190">
    <property type="entry name" value="Sensory domain-like"/>
    <property type="match status" value="1"/>
</dbReference>
<dbReference type="CDD" id="cd00082">
    <property type="entry name" value="HisKA"/>
    <property type="match status" value="1"/>
</dbReference>
<evidence type="ECO:0000256" key="3">
    <source>
        <dbReference type="ARBA" id="ARBA00012438"/>
    </source>
</evidence>
<dbReference type="PROSITE" id="PS50109">
    <property type="entry name" value="HIS_KIN"/>
    <property type="match status" value="1"/>
</dbReference>
<dbReference type="SUPFAM" id="SSF47384">
    <property type="entry name" value="Homodimeric domain of signal transducing histidine kinase"/>
    <property type="match status" value="1"/>
</dbReference>
<keyword evidence="14" id="KW-0175">Coiled coil</keyword>
<feature type="domain" description="HAMP" evidence="20">
    <location>
        <begin position="312"/>
        <end position="365"/>
    </location>
</feature>
<dbReference type="CDD" id="cd18773">
    <property type="entry name" value="PDC1_HK_sensor"/>
    <property type="match status" value="1"/>
</dbReference>
<evidence type="ECO:0000256" key="14">
    <source>
        <dbReference type="SAM" id="Coils"/>
    </source>
</evidence>
<dbReference type="SMART" id="SM00086">
    <property type="entry name" value="PAC"/>
    <property type="match status" value="1"/>
</dbReference>
<keyword evidence="6" id="KW-0808">Transferase</keyword>
<feature type="transmembrane region" description="Helical" evidence="16">
    <location>
        <begin position="292"/>
        <end position="311"/>
    </location>
</feature>
<dbReference type="InterPro" id="IPR035965">
    <property type="entry name" value="PAS-like_dom_sf"/>
</dbReference>
<evidence type="ECO:0000259" key="17">
    <source>
        <dbReference type="PROSITE" id="PS50109"/>
    </source>
</evidence>
<keyword evidence="12" id="KW-0902">Two-component regulatory system</keyword>
<name>A0A930G0T1_9RHOO</name>
<dbReference type="GO" id="GO:0000155">
    <property type="term" value="F:phosphorelay sensor kinase activity"/>
    <property type="evidence" value="ECO:0007669"/>
    <property type="project" value="InterPro"/>
</dbReference>
<dbReference type="SMART" id="SM00388">
    <property type="entry name" value="HisKA"/>
    <property type="match status" value="1"/>
</dbReference>
<keyword evidence="13 16" id="KW-0472">Membrane</keyword>
<dbReference type="InterPro" id="IPR013655">
    <property type="entry name" value="PAS_fold_3"/>
</dbReference>
<dbReference type="Proteomes" id="UP000718593">
    <property type="component" value="Unassembled WGS sequence"/>
</dbReference>
<dbReference type="InterPro" id="IPR005467">
    <property type="entry name" value="His_kinase_dom"/>
</dbReference>
<dbReference type="PANTHER" id="PTHR43047">
    <property type="entry name" value="TWO-COMPONENT HISTIDINE PROTEIN KINASE"/>
    <property type="match status" value="1"/>
</dbReference>
<evidence type="ECO:0000313" key="21">
    <source>
        <dbReference type="EMBL" id="MBF1166245.1"/>
    </source>
</evidence>
<feature type="compositionally biased region" description="Basic and acidic residues" evidence="15">
    <location>
        <begin position="707"/>
        <end position="719"/>
    </location>
</feature>
<comment type="caution">
    <text evidence="21">The sequence shown here is derived from an EMBL/GenBank/DDBJ whole genome shotgun (WGS) entry which is preliminary data.</text>
</comment>
<dbReference type="InterPro" id="IPR001610">
    <property type="entry name" value="PAC"/>
</dbReference>
<dbReference type="InterPro" id="IPR000014">
    <property type="entry name" value="PAS"/>
</dbReference>
<evidence type="ECO:0000259" key="19">
    <source>
        <dbReference type="PROSITE" id="PS50113"/>
    </source>
</evidence>
<evidence type="ECO:0000256" key="4">
    <source>
        <dbReference type="ARBA" id="ARBA00022475"/>
    </source>
</evidence>
<keyword evidence="9" id="KW-0418">Kinase</keyword>
<keyword evidence="7 16" id="KW-0812">Transmembrane</keyword>
<accession>A0A930G0T1</accession>
<keyword evidence="11 16" id="KW-1133">Transmembrane helix</keyword>
<evidence type="ECO:0000256" key="11">
    <source>
        <dbReference type="ARBA" id="ARBA00022989"/>
    </source>
</evidence>
<dbReference type="InterPro" id="IPR003594">
    <property type="entry name" value="HATPase_dom"/>
</dbReference>
<evidence type="ECO:0000256" key="10">
    <source>
        <dbReference type="ARBA" id="ARBA00022840"/>
    </source>
</evidence>
<dbReference type="InterPro" id="IPR003661">
    <property type="entry name" value="HisK_dim/P_dom"/>
</dbReference>